<evidence type="ECO:0000256" key="2">
    <source>
        <dbReference type="ARBA" id="ARBA00022448"/>
    </source>
</evidence>
<accession>A0ABW5YZT6</accession>
<keyword evidence="10" id="KW-1185">Reference proteome</keyword>
<dbReference type="EMBL" id="JBHUPE010000007">
    <property type="protein sequence ID" value="MFD2905953.1"/>
    <property type="molecule type" value="Genomic_DNA"/>
</dbReference>
<evidence type="ECO:0000256" key="3">
    <source>
        <dbReference type="ARBA" id="ARBA00022452"/>
    </source>
</evidence>
<dbReference type="RefSeq" id="WP_380922917.1">
    <property type="nucleotide sequence ID" value="NZ_JBHUPE010000007.1"/>
</dbReference>
<evidence type="ECO:0000256" key="5">
    <source>
        <dbReference type="ARBA" id="ARBA00023136"/>
    </source>
</evidence>
<dbReference type="InterPro" id="IPR008969">
    <property type="entry name" value="CarboxyPept-like_regulatory"/>
</dbReference>
<dbReference type="InterPro" id="IPR023996">
    <property type="entry name" value="TonB-dep_OMP_SusC/RagA"/>
</dbReference>
<sequence length="1112" mass="124260">MRINLITLLLGLGLSQVDAHSYAQQVSLKKQKVNLESILKDLEKQSGYSFFYKKAEVAPLENLSVDLQNIPLRQALNSILEDVNLTYHFFDKTVVIKKKDRVRTISPSATFHLTDPFHQVRQQFIKGKVIDDNNQAIAGATIRLKDDPKKVVTSLEDGSFTLPITALNETLVVSFVGFENQEVKANLNGGNMLIKLKKKDNAMDEVVVTGMMTRKKESFSGATATFTGEELKMVNNQNIVASLRALDPSFIQIENNAMGSNPNMLPTIELRGQTSIASSNLRDEFSTDPNQPLFILDGFETNLRTIMDLDMNIIQSVTILKDAASTAIYGSRASNGVIVVETIKPKAGKVILSYTTDMQSQVPDLSSYNMMNATEKLEFERLSGRFTASNNIISQQLELDQLYNDRLATVLRGVDTYWLDKPIQNGFSHRHSLSARGGEGAVVFDIGLNYKDTKGAMKGSGREDWGANLNLNYRTGKLNIANRAFVTGYKSNESPYGSFSTWVNTNPYYEFLPASEKYLAYQDNSRTFGYYWSVFNPMYDAHLASFDEGKNYVVNNNLMLTYDFNSALRLTASGQISKGLTNTNKFLSPLHSSFQNVENRKKGSLTHREASTFGYTANAMLTYGKVLNEVHAITANLRGEVSETQNTLNGYTAIGFPAASNGNPSFAFGFETDSKPSASTRVTRRTSLVGSVNYSYAQKYNVDVNYNVDGSTSFGSNNLFSPYYSFGASWNAHHESFMKGISWINVLRLRGNVGVTGNQNFGNVSQSVFNYNTDVNRFGQGISLVALGAPDLEWQRTRQTSVGMDVTLFSNKLNLQLNAYDKFTDPLVVAVTLPSSTGLSAYPFNAGTLDYKGLEATVNYSPIYRPQDRFVLTFGLTGSMLKAKYDHFDNKLNSLNQEMRESNALIRYRDGYSPNTLWAVPSLGIDPATGREVFLTKAGEQTFNYNVDNLQAIGNAQPLAEGILRTSLAYKGFTANVMVRYIIRKDNFNTALFNKVENMSEEEIVNSNQDKRALYDRWQQPGDEAQFKGIAITTTTPISSRFIQRENSFSGESITFGYEFRNKRWLDQVKLSNLRINALMNDIFYTSTVRRERGISYPFTRSVSLSLNATFK</sequence>
<keyword evidence="6 7" id="KW-0998">Cell outer membrane</keyword>
<dbReference type="SUPFAM" id="SSF49464">
    <property type="entry name" value="Carboxypeptidase regulatory domain-like"/>
    <property type="match status" value="1"/>
</dbReference>
<dbReference type="Proteomes" id="UP001597509">
    <property type="component" value="Unassembled WGS sequence"/>
</dbReference>
<evidence type="ECO:0000313" key="9">
    <source>
        <dbReference type="EMBL" id="MFD2905953.1"/>
    </source>
</evidence>
<dbReference type="InterPro" id="IPR036942">
    <property type="entry name" value="Beta-barrel_TonB_sf"/>
</dbReference>
<feature type="domain" description="TonB-dependent receptor plug" evidence="8">
    <location>
        <begin position="216"/>
        <end position="337"/>
    </location>
</feature>
<dbReference type="NCBIfam" id="TIGR04057">
    <property type="entry name" value="SusC_RagA_signa"/>
    <property type="match status" value="1"/>
</dbReference>
<dbReference type="NCBIfam" id="TIGR04056">
    <property type="entry name" value="OMP_RagA_SusC"/>
    <property type="match status" value="1"/>
</dbReference>
<dbReference type="Gene3D" id="2.170.130.10">
    <property type="entry name" value="TonB-dependent receptor, plug domain"/>
    <property type="match status" value="1"/>
</dbReference>
<evidence type="ECO:0000313" key="10">
    <source>
        <dbReference type="Proteomes" id="UP001597509"/>
    </source>
</evidence>
<evidence type="ECO:0000259" key="8">
    <source>
        <dbReference type="Pfam" id="PF07715"/>
    </source>
</evidence>
<reference evidence="10" key="1">
    <citation type="journal article" date="2019" name="Int. J. Syst. Evol. Microbiol.">
        <title>The Global Catalogue of Microorganisms (GCM) 10K type strain sequencing project: providing services to taxonomists for standard genome sequencing and annotation.</title>
        <authorList>
            <consortium name="The Broad Institute Genomics Platform"/>
            <consortium name="The Broad Institute Genome Sequencing Center for Infectious Disease"/>
            <person name="Wu L."/>
            <person name="Ma J."/>
        </authorList>
    </citation>
    <scope>NUCLEOTIDE SEQUENCE [LARGE SCALE GENOMIC DNA]</scope>
    <source>
        <strain evidence="10">KCTC 22209</strain>
    </source>
</reference>
<keyword evidence="4 7" id="KW-0812">Transmembrane</keyword>
<dbReference type="InterPro" id="IPR023997">
    <property type="entry name" value="TonB-dep_OMP_SusC/RagA_CS"/>
</dbReference>
<evidence type="ECO:0000256" key="7">
    <source>
        <dbReference type="PROSITE-ProRule" id="PRU01360"/>
    </source>
</evidence>
<keyword evidence="3 7" id="KW-1134">Transmembrane beta strand</keyword>
<evidence type="ECO:0000256" key="1">
    <source>
        <dbReference type="ARBA" id="ARBA00004571"/>
    </source>
</evidence>
<dbReference type="SUPFAM" id="SSF56935">
    <property type="entry name" value="Porins"/>
    <property type="match status" value="1"/>
</dbReference>
<protein>
    <submittedName>
        <fullName evidence="9">SusC/RagA family TonB-linked outer membrane protein</fullName>
    </submittedName>
</protein>
<dbReference type="Gene3D" id="2.60.40.1120">
    <property type="entry name" value="Carboxypeptidase-like, regulatory domain"/>
    <property type="match status" value="1"/>
</dbReference>
<dbReference type="InterPro" id="IPR037066">
    <property type="entry name" value="Plug_dom_sf"/>
</dbReference>
<proteinExistence type="inferred from homology"/>
<evidence type="ECO:0000256" key="6">
    <source>
        <dbReference type="ARBA" id="ARBA00023237"/>
    </source>
</evidence>
<keyword evidence="5 7" id="KW-0472">Membrane</keyword>
<comment type="similarity">
    <text evidence="7">Belongs to the TonB-dependent receptor family.</text>
</comment>
<keyword evidence="2 7" id="KW-0813">Transport</keyword>
<gene>
    <name evidence="9" type="ORF">ACFS6I_18635</name>
</gene>
<organism evidence="9 10">
    <name type="scientific">Sphingobacterium anhuiense</name>
    <dbReference type="NCBI Taxonomy" id="493780"/>
    <lineage>
        <taxon>Bacteria</taxon>
        <taxon>Pseudomonadati</taxon>
        <taxon>Bacteroidota</taxon>
        <taxon>Sphingobacteriia</taxon>
        <taxon>Sphingobacteriales</taxon>
        <taxon>Sphingobacteriaceae</taxon>
        <taxon>Sphingobacterium</taxon>
    </lineage>
</organism>
<comment type="caution">
    <text evidence="9">The sequence shown here is derived from an EMBL/GenBank/DDBJ whole genome shotgun (WGS) entry which is preliminary data.</text>
</comment>
<dbReference type="Gene3D" id="2.40.170.20">
    <property type="entry name" value="TonB-dependent receptor, beta-barrel domain"/>
    <property type="match status" value="1"/>
</dbReference>
<dbReference type="PROSITE" id="PS52016">
    <property type="entry name" value="TONB_DEPENDENT_REC_3"/>
    <property type="match status" value="1"/>
</dbReference>
<dbReference type="Pfam" id="PF13715">
    <property type="entry name" value="CarbopepD_reg_2"/>
    <property type="match status" value="1"/>
</dbReference>
<evidence type="ECO:0000256" key="4">
    <source>
        <dbReference type="ARBA" id="ARBA00022692"/>
    </source>
</evidence>
<dbReference type="Pfam" id="PF07715">
    <property type="entry name" value="Plug"/>
    <property type="match status" value="1"/>
</dbReference>
<dbReference type="InterPro" id="IPR039426">
    <property type="entry name" value="TonB-dep_rcpt-like"/>
</dbReference>
<comment type="subcellular location">
    <subcellularLocation>
        <location evidence="1 7">Cell outer membrane</location>
        <topology evidence="1 7">Multi-pass membrane protein</topology>
    </subcellularLocation>
</comment>
<dbReference type="InterPro" id="IPR012910">
    <property type="entry name" value="Plug_dom"/>
</dbReference>
<name>A0ABW5YZT6_9SPHI</name>